<dbReference type="Proteomes" id="UP000239322">
    <property type="component" value="Unassembled WGS sequence"/>
</dbReference>
<evidence type="ECO:0000313" key="2">
    <source>
        <dbReference type="Proteomes" id="UP000239322"/>
    </source>
</evidence>
<sequence>MSDTTTGNYADLQRVLLHVQAAMDDLSDDMALLRRIMANTAVRVDQVADAIADADVDQQFVGLTQQVAEALGSAVHHTRNLSEAGGEAAAQTAATRRMHASMYGALDQVRTGRKHKTPKPGFFAD</sequence>
<protein>
    <recommendedName>
        <fullName evidence="3">Conjugal transfer protein TraB</fullName>
    </recommendedName>
</protein>
<proteinExistence type="predicted"/>
<gene>
    <name evidence="1" type="ORF">C6N75_18490</name>
</gene>
<reference evidence="1 2" key="1">
    <citation type="submission" date="2018-03" db="EMBL/GenBank/DDBJ databases">
        <title>Novel Streptomyces sp. from soil.</title>
        <authorList>
            <person name="Tan G.Y.A."/>
            <person name="Lee Z.Y."/>
        </authorList>
    </citation>
    <scope>NUCLEOTIDE SEQUENCE [LARGE SCALE GENOMIC DNA]</scope>
    <source>
        <strain evidence="1 2">ST5x</strain>
    </source>
</reference>
<name>A0A2S9PTN9_9ACTN</name>
<organism evidence="1 2">
    <name type="scientific">Streptomyces solincola</name>
    <dbReference type="NCBI Taxonomy" id="2100817"/>
    <lineage>
        <taxon>Bacteria</taxon>
        <taxon>Bacillati</taxon>
        <taxon>Actinomycetota</taxon>
        <taxon>Actinomycetes</taxon>
        <taxon>Kitasatosporales</taxon>
        <taxon>Streptomycetaceae</taxon>
        <taxon>Streptomyces</taxon>
    </lineage>
</organism>
<dbReference type="EMBL" id="PVLV01000280">
    <property type="protein sequence ID" value="PRH77774.1"/>
    <property type="molecule type" value="Genomic_DNA"/>
</dbReference>
<comment type="caution">
    <text evidence="1">The sequence shown here is derived from an EMBL/GenBank/DDBJ whole genome shotgun (WGS) entry which is preliminary data.</text>
</comment>
<keyword evidence="2" id="KW-1185">Reference proteome</keyword>
<evidence type="ECO:0000313" key="1">
    <source>
        <dbReference type="EMBL" id="PRH77774.1"/>
    </source>
</evidence>
<evidence type="ECO:0008006" key="3">
    <source>
        <dbReference type="Google" id="ProtNLM"/>
    </source>
</evidence>
<dbReference type="AlphaFoldDB" id="A0A2S9PTN9"/>
<dbReference type="RefSeq" id="WP_105870016.1">
    <property type="nucleotide sequence ID" value="NZ_PVLV01000280.1"/>
</dbReference>
<accession>A0A2S9PTN9</accession>